<accession>A0A6F9EC30</accession>
<dbReference type="PANTHER" id="PTHR32479">
    <property type="entry name" value="GLYCOLATE OXIDASE IRON-SULFUR SUBUNIT"/>
    <property type="match status" value="1"/>
</dbReference>
<keyword evidence="5 6" id="KW-0411">Iron-sulfur</keyword>
<dbReference type="Pfam" id="PF13183">
    <property type="entry name" value="Fer4_8"/>
    <property type="match status" value="1"/>
</dbReference>
<dbReference type="AlphaFoldDB" id="A0A6F9EC30"/>
<dbReference type="InterPro" id="IPR009051">
    <property type="entry name" value="Helical_ferredxn"/>
</dbReference>
<comment type="catalytic activity">
    <reaction evidence="6">
        <text>(R)-lactate + A = pyruvate + AH2</text>
        <dbReference type="Rhea" id="RHEA:15089"/>
        <dbReference type="ChEBI" id="CHEBI:13193"/>
        <dbReference type="ChEBI" id="CHEBI:15361"/>
        <dbReference type="ChEBI" id="CHEBI:16004"/>
        <dbReference type="ChEBI" id="CHEBI:17499"/>
    </reaction>
</comment>
<evidence type="ECO:0000256" key="7">
    <source>
        <dbReference type="SAM" id="MobiDB-lite"/>
    </source>
</evidence>
<evidence type="ECO:0000259" key="8">
    <source>
        <dbReference type="PROSITE" id="PS51379"/>
    </source>
</evidence>
<dbReference type="PIRSF" id="PIRSF000139">
    <property type="entry name" value="Glc_ox_4Fe-4S"/>
    <property type="match status" value="1"/>
</dbReference>
<evidence type="ECO:0000256" key="1">
    <source>
        <dbReference type="ARBA" id="ARBA00022485"/>
    </source>
</evidence>
<proteinExistence type="predicted"/>
<gene>
    <name evidence="9" type="primary">glcF</name>
    <name evidence="9" type="ORF">COOX1_2867</name>
</gene>
<evidence type="ECO:0000256" key="5">
    <source>
        <dbReference type="ARBA" id="ARBA00023014"/>
    </source>
</evidence>
<reference evidence="9 10" key="1">
    <citation type="submission" date="2020-04" db="EMBL/GenBank/DDBJ databases">
        <authorList>
            <person name="Hogendoorn C."/>
        </authorList>
    </citation>
    <scope>NUCLEOTIDE SEQUENCE [LARGE SCALE GENOMIC DNA]</scope>
    <source>
        <strain evidence="9">COOX1</strain>
    </source>
</reference>
<evidence type="ECO:0000256" key="3">
    <source>
        <dbReference type="ARBA" id="ARBA00022737"/>
    </source>
</evidence>
<dbReference type="PANTHER" id="PTHR32479:SF17">
    <property type="entry name" value="GLYCOLATE OXIDASE IRON-SULFUR SUBUNIT"/>
    <property type="match status" value="1"/>
</dbReference>
<dbReference type="SUPFAM" id="SSF46548">
    <property type="entry name" value="alpha-helical ferredoxin"/>
    <property type="match status" value="1"/>
</dbReference>
<dbReference type="InterPro" id="IPR017896">
    <property type="entry name" value="4Fe4S_Fe-S-bd"/>
</dbReference>
<dbReference type="PROSITE" id="PS00198">
    <property type="entry name" value="4FE4S_FER_1"/>
    <property type="match status" value="2"/>
</dbReference>
<dbReference type="InterPro" id="IPR012257">
    <property type="entry name" value="Glc_ox_4Fe-4S"/>
</dbReference>
<dbReference type="GO" id="GO:0051539">
    <property type="term" value="F:4 iron, 4 sulfur cluster binding"/>
    <property type="evidence" value="ECO:0007669"/>
    <property type="project" value="UniProtKB-UniRule"/>
</dbReference>
<name>A0A6F9EC30_9BACL</name>
<comment type="cofactor">
    <cofactor evidence="6">
        <name>[4Fe-4S] cluster</name>
        <dbReference type="ChEBI" id="CHEBI:49883"/>
    </cofactor>
    <text evidence="6">Binds 2 [4Fe-4S] clusters.</text>
</comment>
<comment type="catalytic activity">
    <reaction evidence="6">
        <text>glycolate + A = glyoxylate + AH2</text>
        <dbReference type="Rhea" id="RHEA:21264"/>
        <dbReference type="ChEBI" id="CHEBI:13193"/>
        <dbReference type="ChEBI" id="CHEBI:17499"/>
        <dbReference type="ChEBI" id="CHEBI:29805"/>
        <dbReference type="ChEBI" id="CHEBI:36655"/>
        <dbReference type="EC" id="1.1.99.14"/>
    </reaction>
</comment>
<keyword evidence="9" id="KW-0560">Oxidoreductase</keyword>
<evidence type="ECO:0000256" key="4">
    <source>
        <dbReference type="ARBA" id="ARBA00023004"/>
    </source>
</evidence>
<organism evidence="9 10">
    <name type="scientific">Kyrpidia spormannii</name>
    <dbReference type="NCBI Taxonomy" id="2055160"/>
    <lineage>
        <taxon>Bacteria</taxon>
        <taxon>Bacillati</taxon>
        <taxon>Bacillota</taxon>
        <taxon>Bacilli</taxon>
        <taxon>Bacillales</taxon>
        <taxon>Alicyclobacillaceae</taxon>
        <taxon>Kyrpidia</taxon>
    </lineage>
</organism>
<dbReference type="EC" id="1.1.99.14" evidence="6"/>
<sequence length="459" mass="50391">MPSVGAESAREDYSPGPAAGQPGSLEGTTVFRWDDPPDPDKYSVCVHCGLCLEACPTYQELGIENQSPRGRVYLIRAASEGRLPLDEALIDPVFRCLDCRACESVCPSGVQVGTLIEQARGQVFAARPARGWQGFVQRLFLQRIFPRPKRLRRLARIGRFYQRSGLARLARSTGVLNLFPSHLREMEAALPQIPATSSRELLPAQVPAQRQRRGRVALVTGCVMDVLFTDTNLATARVLARNGYEVRVPEGQVCCGALQVHAGDRETAKAMARQNIDAFLAEDVDAVIINAAGCGAAMKEYGELLRNDPAYREKAERFSRKVKDVAEFLAEVGFDPPKGRVEMTVTYHDACHLSHAQGVRQQPREILASIPGLRVVEMPDSDRCCGSAGIYNLTHPEIASPLLDRKMADVPEEAEAIVMGNPGCMMQIRAGVQRTGATRKVLHTVDILDAAYQAEEENR</sequence>
<keyword evidence="2 6" id="KW-0479">Metal-binding</keyword>
<dbReference type="InterPro" id="IPR004017">
    <property type="entry name" value="Cys_rich_dom"/>
</dbReference>
<evidence type="ECO:0000313" key="9">
    <source>
        <dbReference type="EMBL" id="CAB3395349.1"/>
    </source>
</evidence>
<dbReference type="GO" id="GO:0019154">
    <property type="term" value="F:glycolate dehydrogenase activity"/>
    <property type="evidence" value="ECO:0007669"/>
    <property type="project" value="UniProtKB-EC"/>
</dbReference>
<dbReference type="InterPro" id="IPR017900">
    <property type="entry name" value="4Fe4S_Fe_S_CS"/>
</dbReference>
<feature type="domain" description="4Fe-4S ferredoxin-type" evidence="8">
    <location>
        <begin position="86"/>
        <end position="110"/>
    </location>
</feature>
<feature type="domain" description="4Fe-4S ferredoxin-type" evidence="8">
    <location>
        <begin position="35"/>
        <end position="66"/>
    </location>
</feature>
<keyword evidence="6" id="KW-0249">Electron transport</keyword>
<protein>
    <recommendedName>
        <fullName evidence="6">Glycolate oxidase iron-sulfur subunit</fullName>
        <ecNumber evidence="6">1.1.99.14</ecNumber>
    </recommendedName>
</protein>
<feature type="region of interest" description="Disordered" evidence="7">
    <location>
        <begin position="1"/>
        <end position="33"/>
    </location>
</feature>
<dbReference type="Gene3D" id="1.10.1060.10">
    <property type="entry name" value="Alpha-helical ferredoxin"/>
    <property type="match status" value="1"/>
</dbReference>
<comment type="function">
    <text evidence="6">Component of a complex that catalyzes the oxidation of glycolate to glyoxylate.</text>
</comment>
<evidence type="ECO:0000256" key="2">
    <source>
        <dbReference type="ARBA" id="ARBA00022723"/>
    </source>
</evidence>
<evidence type="ECO:0000313" key="10">
    <source>
        <dbReference type="Proteomes" id="UP000502196"/>
    </source>
</evidence>
<keyword evidence="1 6" id="KW-0004">4Fe-4S</keyword>
<dbReference type="Proteomes" id="UP000502196">
    <property type="component" value="Chromosome"/>
</dbReference>
<keyword evidence="4 6" id="KW-0408">Iron</keyword>
<keyword evidence="6" id="KW-0813">Transport</keyword>
<dbReference type="PROSITE" id="PS51379">
    <property type="entry name" value="4FE4S_FER_2"/>
    <property type="match status" value="2"/>
</dbReference>
<dbReference type="GO" id="GO:0046872">
    <property type="term" value="F:metal ion binding"/>
    <property type="evidence" value="ECO:0007669"/>
    <property type="project" value="UniProtKB-UniRule"/>
</dbReference>
<evidence type="ECO:0000256" key="6">
    <source>
        <dbReference type="PIRNR" id="PIRNR000139"/>
    </source>
</evidence>
<dbReference type="EMBL" id="LR792683">
    <property type="protein sequence ID" value="CAB3395349.1"/>
    <property type="molecule type" value="Genomic_DNA"/>
</dbReference>
<dbReference type="Pfam" id="PF02754">
    <property type="entry name" value="CCG"/>
    <property type="match status" value="2"/>
</dbReference>
<dbReference type="RefSeq" id="WP_232059732.1">
    <property type="nucleotide sequence ID" value="NZ_CP024955.1"/>
</dbReference>
<keyword evidence="3" id="KW-0677">Repeat</keyword>